<gene>
    <name evidence="2" type="ORF">NEZAVI_LOCUS1045</name>
</gene>
<accession>A0A9P0E462</accession>
<feature type="region of interest" description="Disordered" evidence="1">
    <location>
        <begin position="1"/>
        <end position="31"/>
    </location>
</feature>
<evidence type="ECO:0000313" key="2">
    <source>
        <dbReference type="EMBL" id="CAH1389695.1"/>
    </source>
</evidence>
<sequence>MVDAGFKGRSEKEETPLGKLPGREESGKMNEEIENCQEINEDSVELQQGEDDTILKEEIWYALGRMKLGKAAGHNGITPDMLRYMGERGIRWRMNGDWTQPLSRLRPNWKIGGSYALPSNANGGPPSLLHHLPLH</sequence>
<dbReference type="EMBL" id="OV725077">
    <property type="protein sequence ID" value="CAH1389695.1"/>
    <property type="molecule type" value="Genomic_DNA"/>
</dbReference>
<dbReference type="OrthoDB" id="8036905at2759"/>
<name>A0A9P0E462_NEZVI</name>
<proteinExistence type="predicted"/>
<evidence type="ECO:0000256" key="1">
    <source>
        <dbReference type="SAM" id="MobiDB-lite"/>
    </source>
</evidence>
<protein>
    <submittedName>
        <fullName evidence="2">Uncharacterized protein</fullName>
    </submittedName>
</protein>
<reference evidence="2" key="1">
    <citation type="submission" date="2022-01" db="EMBL/GenBank/DDBJ databases">
        <authorList>
            <person name="King R."/>
        </authorList>
    </citation>
    <scope>NUCLEOTIDE SEQUENCE</scope>
</reference>
<dbReference type="AlphaFoldDB" id="A0A9P0E462"/>
<dbReference type="Proteomes" id="UP001152798">
    <property type="component" value="Chromosome 1"/>
</dbReference>
<organism evidence="2 3">
    <name type="scientific">Nezara viridula</name>
    <name type="common">Southern green stink bug</name>
    <name type="synonym">Cimex viridulus</name>
    <dbReference type="NCBI Taxonomy" id="85310"/>
    <lineage>
        <taxon>Eukaryota</taxon>
        <taxon>Metazoa</taxon>
        <taxon>Ecdysozoa</taxon>
        <taxon>Arthropoda</taxon>
        <taxon>Hexapoda</taxon>
        <taxon>Insecta</taxon>
        <taxon>Pterygota</taxon>
        <taxon>Neoptera</taxon>
        <taxon>Paraneoptera</taxon>
        <taxon>Hemiptera</taxon>
        <taxon>Heteroptera</taxon>
        <taxon>Panheteroptera</taxon>
        <taxon>Pentatomomorpha</taxon>
        <taxon>Pentatomoidea</taxon>
        <taxon>Pentatomidae</taxon>
        <taxon>Pentatominae</taxon>
        <taxon>Nezara</taxon>
    </lineage>
</organism>
<keyword evidence="3" id="KW-1185">Reference proteome</keyword>
<evidence type="ECO:0000313" key="3">
    <source>
        <dbReference type="Proteomes" id="UP001152798"/>
    </source>
</evidence>